<dbReference type="PROSITE" id="PS50850">
    <property type="entry name" value="MFS"/>
    <property type="match status" value="1"/>
</dbReference>
<keyword evidence="9" id="KW-1185">Reference proteome</keyword>
<feature type="transmembrane region" description="Helical" evidence="6">
    <location>
        <begin position="191"/>
        <end position="211"/>
    </location>
</feature>
<evidence type="ECO:0000256" key="2">
    <source>
        <dbReference type="ARBA" id="ARBA00022448"/>
    </source>
</evidence>
<keyword evidence="5 6" id="KW-0472">Membrane</keyword>
<dbReference type="Proteomes" id="UP000654573">
    <property type="component" value="Unassembled WGS sequence"/>
</dbReference>
<feature type="transmembrane region" description="Helical" evidence="6">
    <location>
        <begin position="86"/>
        <end position="105"/>
    </location>
</feature>
<feature type="transmembrane region" description="Helical" evidence="6">
    <location>
        <begin position="236"/>
        <end position="261"/>
    </location>
</feature>
<organism evidence="8 9">
    <name type="scientific">Blautia celeris</name>
    <dbReference type="NCBI Taxonomy" id="2763026"/>
    <lineage>
        <taxon>Bacteria</taxon>
        <taxon>Bacillati</taxon>
        <taxon>Bacillota</taxon>
        <taxon>Clostridia</taxon>
        <taxon>Lachnospirales</taxon>
        <taxon>Lachnospiraceae</taxon>
        <taxon>Blautia</taxon>
    </lineage>
</organism>
<feature type="transmembrane region" description="Helical" evidence="6">
    <location>
        <begin position="117"/>
        <end position="138"/>
    </location>
</feature>
<dbReference type="InterPro" id="IPR036259">
    <property type="entry name" value="MFS_trans_sf"/>
</dbReference>
<evidence type="ECO:0000256" key="5">
    <source>
        <dbReference type="ARBA" id="ARBA00023136"/>
    </source>
</evidence>
<sequence length="461" mass="49989">MNGKTYSKAFLWRQRIGFGISDYACNLAYLMVNTYLLIYYTDVAGISAAAAGFMFLITKFFDAFTDYMVGTLIDKTNTRMGRNRPWMLAGAPVLAIGMILLFTAPDFGTTGKLAWAYFTYMLFSFGYTLVNIPMASILPTLSADPIERTNIATSRSIFSSLGSLTSASMALFLIAKLGGDNVVKGYFRTNLVFGVIVVIILLICVASIREVNPAPQVVKKTSVFHDFKCLMQNKPYLLMAGDTYFLFVGYLGMFAAIAYYFKYIVGNEMQTSAAISIMTIAPILTMLLSPVANKRFGKKDITQFGTLVGILGFILVGISGGNTSVIYAGILLAGLGNGFRTTMYYSMLADVVDYGEWKFKKNLAGTQAAVSGFVNKVASASASAIVAWLLSSGGYDGTAAVQSPAAQTAIIAAFVGLPILCNAACMILLHFYKLDKGYGTIKKELEERKAAVRMNETALES</sequence>
<comment type="caution">
    <text evidence="8">The sequence shown here is derived from an EMBL/GenBank/DDBJ whole genome shotgun (WGS) entry which is preliminary data.</text>
</comment>
<dbReference type="PANTHER" id="PTHR11328">
    <property type="entry name" value="MAJOR FACILITATOR SUPERFAMILY DOMAIN-CONTAINING PROTEIN"/>
    <property type="match status" value="1"/>
</dbReference>
<dbReference type="PANTHER" id="PTHR11328:SF24">
    <property type="entry name" value="MAJOR FACILITATOR SUPERFAMILY (MFS) PROFILE DOMAIN-CONTAINING PROTEIN"/>
    <property type="match status" value="1"/>
</dbReference>
<dbReference type="InterPro" id="IPR039672">
    <property type="entry name" value="MFS_2"/>
</dbReference>
<evidence type="ECO:0000256" key="6">
    <source>
        <dbReference type="SAM" id="Phobius"/>
    </source>
</evidence>
<evidence type="ECO:0000313" key="9">
    <source>
        <dbReference type="Proteomes" id="UP000654573"/>
    </source>
</evidence>
<dbReference type="InterPro" id="IPR001927">
    <property type="entry name" value="Na/Gal_symport"/>
</dbReference>
<keyword evidence="3 6" id="KW-0812">Transmembrane</keyword>
<feature type="transmembrane region" description="Helical" evidence="6">
    <location>
        <begin position="46"/>
        <end position="65"/>
    </location>
</feature>
<dbReference type="Gene3D" id="1.20.1250.20">
    <property type="entry name" value="MFS general substrate transporter like domains"/>
    <property type="match status" value="1"/>
</dbReference>
<dbReference type="InterPro" id="IPR020846">
    <property type="entry name" value="MFS_dom"/>
</dbReference>
<evidence type="ECO:0000256" key="3">
    <source>
        <dbReference type="ARBA" id="ARBA00022692"/>
    </source>
</evidence>
<dbReference type="Pfam" id="PF13347">
    <property type="entry name" value="MFS_2"/>
    <property type="match status" value="1"/>
</dbReference>
<comment type="subcellular location">
    <subcellularLocation>
        <location evidence="1">Cell membrane</location>
        <topology evidence="1">Multi-pass membrane protein</topology>
    </subcellularLocation>
</comment>
<feature type="transmembrane region" description="Helical" evidence="6">
    <location>
        <begin position="304"/>
        <end position="320"/>
    </location>
</feature>
<reference evidence="8 9" key="1">
    <citation type="submission" date="2020-08" db="EMBL/GenBank/DDBJ databases">
        <title>Genome public.</title>
        <authorList>
            <person name="Liu C."/>
            <person name="Sun Q."/>
        </authorList>
    </citation>
    <scope>NUCLEOTIDE SEQUENCE [LARGE SCALE GENOMIC DNA]</scope>
    <source>
        <strain evidence="8 9">NSJ-34</strain>
    </source>
</reference>
<dbReference type="CDD" id="cd17332">
    <property type="entry name" value="MFS_MelB_like"/>
    <property type="match status" value="1"/>
</dbReference>
<evidence type="ECO:0000256" key="1">
    <source>
        <dbReference type="ARBA" id="ARBA00004651"/>
    </source>
</evidence>
<feature type="transmembrane region" description="Helical" evidence="6">
    <location>
        <begin position="368"/>
        <end position="390"/>
    </location>
</feature>
<feature type="transmembrane region" description="Helical" evidence="6">
    <location>
        <begin position="273"/>
        <end position="292"/>
    </location>
</feature>
<dbReference type="SUPFAM" id="SSF103473">
    <property type="entry name" value="MFS general substrate transporter"/>
    <property type="match status" value="1"/>
</dbReference>
<evidence type="ECO:0000256" key="4">
    <source>
        <dbReference type="ARBA" id="ARBA00022989"/>
    </source>
</evidence>
<feature type="transmembrane region" description="Helical" evidence="6">
    <location>
        <begin position="158"/>
        <end position="179"/>
    </location>
</feature>
<dbReference type="NCBIfam" id="TIGR00792">
    <property type="entry name" value="gph"/>
    <property type="match status" value="1"/>
</dbReference>
<evidence type="ECO:0000259" key="7">
    <source>
        <dbReference type="PROSITE" id="PS50850"/>
    </source>
</evidence>
<keyword evidence="2" id="KW-0813">Transport</keyword>
<keyword evidence="4 6" id="KW-1133">Transmembrane helix</keyword>
<name>A0ABR7F8Y9_9FIRM</name>
<gene>
    <name evidence="8" type="ORF">H8S76_05185</name>
</gene>
<feature type="domain" description="Major facilitator superfamily (MFS) profile" evidence="7">
    <location>
        <begin position="1"/>
        <end position="436"/>
    </location>
</feature>
<dbReference type="EMBL" id="JACOOU010000002">
    <property type="protein sequence ID" value="MBC5671633.1"/>
    <property type="molecule type" value="Genomic_DNA"/>
</dbReference>
<proteinExistence type="predicted"/>
<dbReference type="RefSeq" id="WP_103732897.1">
    <property type="nucleotide sequence ID" value="NZ_JACOOU010000002.1"/>
</dbReference>
<protein>
    <submittedName>
        <fullName evidence="8">MFS transporter</fullName>
    </submittedName>
</protein>
<evidence type="ECO:0000313" key="8">
    <source>
        <dbReference type="EMBL" id="MBC5671633.1"/>
    </source>
</evidence>
<accession>A0ABR7F8Y9</accession>
<feature type="transmembrane region" description="Helical" evidence="6">
    <location>
        <begin position="410"/>
        <end position="432"/>
    </location>
</feature>